<reference evidence="10" key="1">
    <citation type="submission" date="2023-07" db="EMBL/GenBank/DDBJ databases">
        <title>The genome sequence of Rhodocytophaga aerolata KACC 12507.</title>
        <authorList>
            <person name="Zhang X."/>
        </authorList>
    </citation>
    <scope>NUCLEOTIDE SEQUENCE</scope>
    <source>
        <strain evidence="10">KACC 12507</strain>
    </source>
</reference>
<keyword evidence="7" id="KW-0902">Two-component regulatory system</keyword>
<evidence type="ECO:0000256" key="2">
    <source>
        <dbReference type="ARBA" id="ARBA00012438"/>
    </source>
</evidence>
<dbReference type="SUPFAM" id="SSF55874">
    <property type="entry name" value="ATPase domain of HSP90 chaperone/DNA topoisomerase II/histidine kinase"/>
    <property type="match status" value="1"/>
</dbReference>
<evidence type="ECO:0000256" key="1">
    <source>
        <dbReference type="ARBA" id="ARBA00000085"/>
    </source>
</evidence>
<dbReference type="PANTHER" id="PTHR43065:SF46">
    <property type="entry name" value="C4-DICARBOXYLATE TRANSPORT SENSOR PROTEIN DCTB"/>
    <property type="match status" value="1"/>
</dbReference>
<dbReference type="InterPro" id="IPR036890">
    <property type="entry name" value="HATPase_C_sf"/>
</dbReference>
<feature type="transmembrane region" description="Helical" evidence="8">
    <location>
        <begin position="9"/>
        <end position="27"/>
    </location>
</feature>
<keyword evidence="8" id="KW-0472">Membrane</keyword>
<feature type="transmembrane region" description="Helical" evidence="8">
    <location>
        <begin position="33"/>
        <end position="54"/>
    </location>
</feature>
<evidence type="ECO:0000256" key="6">
    <source>
        <dbReference type="ARBA" id="ARBA00022840"/>
    </source>
</evidence>
<evidence type="ECO:0000256" key="4">
    <source>
        <dbReference type="ARBA" id="ARBA00022741"/>
    </source>
</evidence>
<accession>A0ABT8R7M7</accession>
<dbReference type="EC" id="2.7.13.3" evidence="2"/>
<dbReference type="PROSITE" id="PS50109">
    <property type="entry name" value="HIS_KIN"/>
    <property type="match status" value="1"/>
</dbReference>
<dbReference type="Pfam" id="PF02518">
    <property type="entry name" value="HATPase_c"/>
    <property type="match status" value="1"/>
</dbReference>
<keyword evidence="8" id="KW-1133">Transmembrane helix</keyword>
<keyword evidence="11" id="KW-1185">Reference proteome</keyword>
<dbReference type="RefSeq" id="WP_302037994.1">
    <property type="nucleotide sequence ID" value="NZ_JAUKPO010000006.1"/>
</dbReference>
<dbReference type="Gene3D" id="3.30.565.10">
    <property type="entry name" value="Histidine kinase-like ATPase, C-terminal domain"/>
    <property type="match status" value="1"/>
</dbReference>
<dbReference type="SMART" id="SM00387">
    <property type="entry name" value="HATPase_c"/>
    <property type="match status" value="1"/>
</dbReference>
<protein>
    <recommendedName>
        <fullName evidence="2">histidine kinase</fullName>
        <ecNumber evidence="2">2.7.13.3</ecNumber>
    </recommendedName>
</protein>
<evidence type="ECO:0000256" key="8">
    <source>
        <dbReference type="SAM" id="Phobius"/>
    </source>
</evidence>
<feature type="domain" description="Histidine kinase" evidence="9">
    <location>
        <begin position="229"/>
        <end position="452"/>
    </location>
</feature>
<dbReference type="InterPro" id="IPR005467">
    <property type="entry name" value="His_kinase_dom"/>
</dbReference>
<keyword evidence="4" id="KW-0547">Nucleotide-binding</keyword>
<dbReference type="Proteomes" id="UP001168528">
    <property type="component" value="Unassembled WGS sequence"/>
</dbReference>
<keyword evidence="3" id="KW-0808">Transferase</keyword>
<dbReference type="PANTHER" id="PTHR43065">
    <property type="entry name" value="SENSOR HISTIDINE KINASE"/>
    <property type="match status" value="1"/>
</dbReference>
<evidence type="ECO:0000256" key="3">
    <source>
        <dbReference type="ARBA" id="ARBA00022679"/>
    </source>
</evidence>
<dbReference type="GO" id="GO:0005524">
    <property type="term" value="F:ATP binding"/>
    <property type="evidence" value="ECO:0007669"/>
    <property type="project" value="UniProtKB-KW"/>
</dbReference>
<evidence type="ECO:0000256" key="5">
    <source>
        <dbReference type="ARBA" id="ARBA00022777"/>
    </source>
</evidence>
<dbReference type="PRINTS" id="PR00344">
    <property type="entry name" value="BCTRLSENSOR"/>
</dbReference>
<evidence type="ECO:0000256" key="7">
    <source>
        <dbReference type="ARBA" id="ARBA00023012"/>
    </source>
</evidence>
<gene>
    <name evidence="10" type="ORF">Q0590_13065</name>
</gene>
<evidence type="ECO:0000313" key="11">
    <source>
        <dbReference type="Proteomes" id="UP001168528"/>
    </source>
</evidence>
<comment type="caution">
    <text evidence="10">The sequence shown here is derived from an EMBL/GenBank/DDBJ whole genome shotgun (WGS) entry which is preliminary data.</text>
</comment>
<comment type="catalytic activity">
    <reaction evidence="1">
        <text>ATP + protein L-histidine = ADP + protein N-phospho-L-histidine.</text>
        <dbReference type="EC" id="2.7.13.3"/>
    </reaction>
</comment>
<evidence type="ECO:0000313" key="10">
    <source>
        <dbReference type="EMBL" id="MDO1447193.1"/>
    </source>
</evidence>
<name>A0ABT8R7M7_9BACT</name>
<dbReference type="InterPro" id="IPR004358">
    <property type="entry name" value="Sig_transdc_His_kin-like_C"/>
</dbReference>
<evidence type="ECO:0000259" key="9">
    <source>
        <dbReference type="PROSITE" id="PS50109"/>
    </source>
</evidence>
<keyword evidence="6 10" id="KW-0067">ATP-binding</keyword>
<organism evidence="10 11">
    <name type="scientific">Rhodocytophaga aerolata</name>
    <dbReference type="NCBI Taxonomy" id="455078"/>
    <lineage>
        <taxon>Bacteria</taxon>
        <taxon>Pseudomonadati</taxon>
        <taxon>Bacteroidota</taxon>
        <taxon>Cytophagia</taxon>
        <taxon>Cytophagales</taxon>
        <taxon>Rhodocytophagaceae</taxon>
        <taxon>Rhodocytophaga</taxon>
    </lineage>
</organism>
<proteinExistence type="predicted"/>
<dbReference type="EMBL" id="JAUKPO010000006">
    <property type="protein sequence ID" value="MDO1447193.1"/>
    <property type="molecule type" value="Genomic_DNA"/>
</dbReference>
<keyword evidence="8" id="KW-0812">Transmembrane</keyword>
<keyword evidence="5" id="KW-0418">Kinase</keyword>
<sequence length="452" mass="51506">MFRKFRLHIIFRILLILALGHAMLYILTQTHFWLVAFWIGLAIILLISELIYFIERSHKDLENFLLSIRQSDFSTLFPSLRNKGSNDGLKQAYSEILKVFQHLRSEKEFGHQYLQTVVEHVKVALICYDEAEDVQLMNEAAYTLFGKPYIKNIKALEQIDKQLLETVRSLAAGKKELIKITKQGTTLHLSVQATAFKLGQKSYKLVSFQDIGSELEAQEVESWQKLIRVLTHEIMNSVIPIATLSSVINEMLQERAIRNPHLIYQDDEEEQEIRNSLQTIENRSKGLVNFVRAYSSFTQTAKPVMQVVPVASLFTRVYTLLRPTIEKKHIKFTMLLLQENLHFTADPELVEQVLINLLLNAIDAVELKTNPAIDLTASINSSGQTVLQVKDNGTGMDEQVEQQMFVPFFTTKKKGSGIGLSLSKQIMLLHKGNITVQSTKGEGTIFKLLFPA</sequence>
<dbReference type="InterPro" id="IPR003594">
    <property type="entry name" value="HATPase_dom"/>
</dbReference>